<evidence type="ECO:0000256" key="3">
    <source>
        <dbReference type="ARBA" id="ARBA00022679"/>
    </source>
</evidence>
<dbReference type="Gene3D" id="3.10.180.10">
    <property type="entry name" value="2,3-Dihydroxybiphenyl 1,2-Dioxygenase, domain 1"/>
    <property type="match status" value="1"/>
</dbReference>
<dbReference type="InterPro" id="IPR000310">
    <property type="entry name" value="Orn/Lys/Arg_deCO2ase_major_dom"/>
</dbReference>
<dbReference type="EMBL" id="GL890882">
    <property type="protein sequence ID" value="EGJ32894.1"/>
    <property type="molecule type" value="Genomic_DNA"/>
</dbReference>
<dbReference type="PROSITE" id="PS51819">
    <property type="entry name" value="VOC"/>
    <property type="match status" value="1"/>
</dbReference>
<evidence type="ECO:0000256" key="2">
    <source>
        <dbReference type="ARBA" id="ARBA00022576"/>
    </source>
</evidence>
<keyword evidence="2" id="KW-0032">Aminotransferase</keyword>
<evidence type="ECO:0000313" key="6">
    <source>
        <dbReference type="Proteomes" id="UP000003959"/>
    </source>
</evidence>
<dbReference type="Pfam" id="PF00903">
    <property type="entry name" value="Glyoxalase"/>
    <property type="match status" value="1"/>
</dbReference>
<evidence type="ECO:0000256" key="1">
    <source>
        <dbReference type="ARBA" id="ARBA00001933"/>
    </source>
</evidence>
<feature type="domain" description="VOC" evidence="4">
    <location>
        <begin position="912"/>
        <end position="1029"/>
    </location>
</feature>
<dbReference type="CDD" id="cd06587">
    <property type="entry name" value="VOC"/>
    <property type="match status" value="1"/>
</dbReference>
<evidence type="ECO:0000259" key="4">
    <source>
        <dbReference type="PROSITE" id="PS51819"/>
    </source>
</evidence>
<sequence length="1044" mass="118876">MRVDIWNQLKLSTDRLQSLHACGQDISTLKEKIAAGFKILEPIELYWKFPGINAFRRLQQHFERQEYSRLSWEVTQIIRLMSSRAELYAQAYMDQIFASEQKDGQQIISVDKYNQNSNQLDFTVLFVEDDMTPEKEKELRQKLAEIASKTDNFIYQLIVISNFEDALTALMLNHSIQCCVIGYDFPLRSNNCLSLLETYMSGLEQAELAGEYYQPRGLTLGAIIHKLRPELDLYLLSDVSVVDVDADTNQNFRRVFYNQEDYLEVHLSIIQGIEKRYETPFFDALRNYSKEPTGVFHAMPISRGNSIFKSDWIQDMGEFYGQNLFLAETSATSGGLDSLLHPTGPLKEAQNLAAKSFGSRQTFFVTNGTSTANKIVLQAIVSPGDIVLVDQNCHKSHHYGIVLVGAQPLYLNAYSLKEYSIYGAVPLKEIKQQLLKFKREGQLEQVKMLLLTNCTFDGIVYNVKGVMEEILAIKPDLVFLWDEAWFAFAGCTSTYRERTAMQAATDLHTRYHSPQYRKEYAAFKEQFDRLDPEDDDTWLNQHLLPDPDQVKIRVYSTQSTHKSLSGMRQSSMIHIWDEEFNRRSEIDFLEAYMTHTTTSPNYQILASLDLARRQVDLEGFKLVHSQIDMAMIVREKVNTHPLLGKYFKILTPEELIPETYRPSGLKSYQTQEDPEVEFQCIEQAWEDDEFVLDPTRLTLYIGKTGIDGYTFQNSVLMEQFNIQVNKVSLNTVLLMTNIGTTWGSVTYLLDCLHKIAEGLEQELCQYNQVEIKLFENKLQQLTLNLPSLPHFSEFYSGFRSHPATGQGNLRSAYFLGLDEEKIEYLKLDNEIDEIMASGRELVSSTFIIPTPPGCPILVPGQVVTGAIVFLMKQLAPDAIHGYRPDFGLPVFAQYVLDSLNKTTESAMTKTTAFTHLAIAVTNLNASIAFYAKYGQMSVVRLRVEPGTVWMSDNIRPFALALLEEEEAKPILPPSHIGIACVSCEQVDQLCKLARKEGCLLDGPKDYGPPTGYAAYLRDPDGHHVEISYGQEAAFDILPSLNQRL</sequence>
<dbReference type="eggNOG" id="COG1982">
    <property type="taxonomic scope" value="Bacteria"/>
</dbReference>
<dbReference type="PANTHER" id="PTHR42832:SF4">
    <property type="entry name" value="BLR3474 PROTEIN"/>
    <property type="match status" value="1"/>
</dbReference>
<dbReference type="AlphaFoldDB" id="F4XR93"/>
<evidence type="ECO:0000313" key="5">
    <source>
        <dbReference type="EMBL" id="EGJ32894.1"/>
    </source>
</evidence>
<dbReference type="SUPFAM" id="SSF54593">
    <property type="entry name" value="Glyoxalase/Bleomycin resistance protein/Dihydroxybiphenyl dioxygenase"/>
    <property type="match status" value="1"/>
</dbReference>
<comment type="cofactor">
    <cofactor evidence="1">
        <name>pyridoxal 5'-phosphate</name>
        <dbReference type="ChEBI" id="CHEBI:597326"/>
    </cofactor>
</comment>
<keyword evidence="3" id="KW-0808">Transferase</keyword>
<dbReference type="InterPro" id="IPR037523">
    <property type="entry name" value="VOC_core"/>
</dbReference>
<dbReference type="Gene3D" id="3.90.100.10">
    <property type="entry name" value="Orn/Lys/Arg decarboxylase, C-terminal domain"/>
    <property type="match status" value="1"/>
</dbReference>
<dbReference type="SUPFAM" id="SSF53383">
    <property type="entry name" value="PLP-dependent transferases"/>
    <property type="match status" value="1"/>
</dbReference>
<proteinExistence type="predicted"/>
<dbReference type="InterPro" id="IPR004360">
    <property type="entry name" value="Glyas_Fos-R_dOase_dom"/>
</dbReference>
<organism evidence="5 6">
    <name type="scientific">Moorena producens 3L</name>
    <dbReference type="NCBI Taxonomy" id="489825"/>
    <lineage>
        <taxon>Bacteria</taxon>
        <taxon>Bacillati</taxon>
        <taxon>Cyanobacteriota</taxon>
        <taxon>Cyanophyceae</taxon>
        <taxon>Coleofasciculales</taxon>
        <taxon>Coleofasciculaceae</taxon>
        <taxon>Moorena</taxon>
    </lineage>
</organism>
<dbReference type="GO" id="GO:0008483">
    <property type="term" value="F:transaminase activity"/>
    <property type="evidence" value="ECO:0007669"/>
    <property type="project" value="UniProtKB-KW"/>
</dbReference>
<dbReference type="InterPro" id="IPR050881">
    <property type="entry name" value="LL-DAP_aminotransferase"/>
</dbReference>
<dbReference type="InterPro" id="IPR029068">
    <property type="entry name" value="Glyas_Bleomycin-R_OHBP_Dase"/>
</dbReference>
<dbReference type="InterPro" id="IPR015424">
    <property type="entry name" value="PyrdxlP-dep_Trfase"/>
</dbReference>
<name>F4XR93_9CYAN</name>
<protein>
    <submittedName>
        <fullName evidence="5">Arginine/lysine/ornithine decarboxylase</fullName>
    </submittedName>
</protein>
<dbReference type="PANTHER" id="PTHR42832">
    <property type="entry name" value="AMINO ACID AMINOTRANSFERASE"/>
    <property type="match status" value="1"/>
</dbReference>
<dbReference type="Proteomes" id="UP000003959">
    <property type="component" value="Unassembled WGS sequence"/>
</dbReference>
<keyword evidence="6" id="KW-1185">Reference proteome</keyword>
<dbReference type="HOGENOM" id="CLU_007399_0_0_3"/>
<reference evidence="6" key="1">
    <citation type="journal article" date="2011" name="Proc. Natl. Acad. Sci. U.S.A.">
        <title>Genomic insights into the physiology and ecology of the marine filamentous cyanobacterium Lyngbya majuscula.</title>
        <authorList>
            <person name="Jones A.C."/>
            <person name="Monroe E.A."/>
            <person name="Podell S."/>
            <person name="Hess W.R."/>
            <person name="Klages S."/>
            <person name="Esquenazi E."/>
            <person name="Niessen S."/>
            <person name="Hoover H."/>
            <person name="Rothmann M."/>
            <person name="Lasken R.S."/>
            <person name="Yates J.R.III."/>
            <person name="Reinhardt R."/>
            <person name="Kube M."/>
            <person name="Burkart M.D."/>
            <person name="Allen E.E."/>
            <person name="Dorrestein P.C."/>
            <person name="Gerwick W.H."/>
            <person name="Gerwick L."/>
        </authorList>
    </citation>
    <scope>NUCLEOTIDE SEQUENCE [LARGE SCALE GENOMIC DNA]</scope>
    <source>
        <strain evidence="6">3L</strain>
    </source>
</reference>
<accession>F4XR93</accession>
<dbReference type="eggNOG" id="COG0346">
    <property type="taxonomic scope" value="Bacteria"/>
</dbReference>
<dbReference type="Pfam" id="PF01276">
    <property type="entry name" value="OKR_DC_1"/>
    <property type="match status" value="2"/>
</dbReference>
<dbReference type="InterPro" id="IPR015421">
    <property type="entry name" value="PyrdxlP-dep_Trfase_major"/>
</dbReference>
<gene>
    <name evidence="5" type="ORF">LYNGBM3L_60500</name>
</gene>
<dbReference type="Gene3D" id="3.40.640.10">
    <property type="entry name" value="Type I PLP-dependent aspartate aminotransferase-like (Major domain)"/>
    <property type="match status" value="1"/>
</dbReference>